<dbReference type="AlphaFoldDB" id="A0A381VG64"/>
<organism evidence="1">
    <name type="scientific">marine metagenome</name>
    <dbReference type="NCBI Taxonomy" id="408172"/>
    <lineage>
        <taxon>unclassified sequences</taxon>
        <taxon>metagenomes</taxon>
        <taxon>ecological metagenomes</taxon>
    </lineage>
</organism>
<evidence type="ECO:0000313" key="1">
    <source>
        <dbReference type="EMBL" id="SVA39320.1"/>
    </source>
</evidence>
<protein>
    <submittedName>
        <fullName evidence="1">Uncharacterized protein</fullName>
    </submittedName>
</protein>
<gene>
    <name evidence="1" type="ORF">METZ01_LOCUS92174</name>
</gene>
<dbReference type="EMBL" id="UINC01008744">
    <property type="protein sequence ID" value="SVA39320.1"/>
    <property type="molecule type" value="Genomic_DNA"/>
</dbReference>
<proteinExistence type="predicted"/>
<accession>A0A381VG64</accession>
<name>A0A381VG64_9ZZZZ</name>
<reference evidence="1" key="1">
    <citation type="submission" date="2018-05" db="EMBL/GenBank/DDBJ databases">
        <authorList>
            <person name="Lanie J.A."/>
            <person name="Ng W.-L."/>
            <person name="Kazmierczak K.M."/>
            <person name="Andrzejewski T.M."/>
            <person name="Davidsen T.M."/>
            <person name="Wayne K.J."/>
            <person name="Tettelin H."/>
            <person name="Glass J.I."/>
            <person name="Rusch D."/>
            <person name="Podicherti R."/>
            <person name="Tsui H.-C.T."/>
            <person name="Winkler M.E."/>
        </authorList>
    </citation>
    <scope>NUCLEOTIDE SEQUENCE</scope>
</reference>
<sequence>MIYLSFDQSMIVTIGFDQLISVDLNRSTYPSINS</sequence>